<dbReference type="InterPro" id="IPR038493">
    <property type="entry name" value="MqsR_sf"/>
</dbReference>
<dbReference type="GO" id="GO:0009372">
    <property type="term" value="P:quorum sensing"/>
    <property type="evidence" value="ECO:0007669"/>
    <property type="project" value="InterPro"/>
</dbReference>
<evidence type="ECO:0000313" key="1">
    <source>
        <dbReference type="EMBL" id="VAW39280.1"/>
    </source>
</evidence>
<dbReference type="GO" id="GO:0044010">
    <property type="term" value="P:single-species biofilm formation"/>
    <property type="evidence" value="ECO:0007669"/>
    <property type="project" value="InterPro"/>
</dbReference>
<sequence length="103" mass="12147">MPHHDLEKVREAAKLNNIEYRGFKLYRDIANLGYEKADVADCIEQLLESEFSKTIQYQDFSYDDVYLCSYTKKNNENAVEDKLYIKLRLVNNFLSIDLGSFHL</sequence>
<dbReference type="AlphaFoldDB" id="A0A3B0VF54"/>
<reference evidence="1" key="1">
    <citation type="submission" date="2018-06" db="EMBL/GenBank/DDBJ databases">
        <authorList>
            <person name="Zhirakovskaya E."/>
        </authorList>
    </citation>
    <scope>NUCLEOTIDE SEQUENCE</scope>
</reference>
<name>A0A3B0VF54_9ZZZZ</name>
<proteinExistence type="predicted"/>
<dbReference type="EMBL" id="UOEW01000223">
    <property type="protein sequence ID" value="VAW39280.1"/>
    <property type="molecule type" value="Genomic_DNA"/>
</dbReference>
<organism evidence="1">
    <name type="scientific">hydrothermal vent metagenome</name>
    <dbReference type="NCBI Taxonomy" id="652676"/>
    <lineage>
        <taxon>unclassified sequences</taxon>
        <taxon>metagenomes</taxon>
        <taxon>ecological metagenomes</taxon>
    </lineage>
</organism>
<dbReference type="Gene3D" id="3.30.2310.40">
    <property type="match status" value="1"/>
</dbReference>
<dbReference type="GO" id="GO:0017148">
    <property type="term" value="P:negative regulation of translation"/>
    <property type="evidence" value="ECO:0007669"/>
    <property type="project" value="InterPro"/>
</dbReference>
<accession>A0A3B0VF54</accession>
<protein>
    <submittedName>
        <fullName evidence="1">Uncharacterized protein</fullName>
    </submittedName>
</protein>
<dbReference type="InterPro" id="IPR031451">
    <property type="entry name" value="MqsR_toxin"/>
</dbReference>
<dbReference type="Pfam" id="PF15723">
    <property type="entry name" value="MqsR_toxin"/>
    <property type="match status" value="1"/>
</dbReference>
<gene>
    <name evidence="1" type="ORF">MNBD_GAMMA01-1968</name>
</gene>